<comment type="caution">
    <text evidence="1">The sequence shown here is derived from an EMBL/GenBank/DDBJ whole genome shotgun (WGS) entry which is preliminary data.</text>
</comment>
<proteinExistence type="predicted"/>
<gene>
    <name evidence="1" type="ORF">COLO4_25873</name>
</gene>
<dbReference type="AlphaFoldDB" id="A0A1R3HZM6"/>
<organism evidence="1 2">
    <name type="scientific">Corchorus olitorius</name>
    <dbReference type="NCBI Taxonomy" id="93759"/>
    <lineage>
        <taxon>Eukaryota</taxon>
        <taxon>Viridiplantae</taxon>
        <taxon>Streptophyta</taxon>
        <taxon>Embryophyta</taxon>
        <taxon>Tracheophyta</taxon>
        <taxon>Spermatophyta</taxon>
        <taxon>Magnoliopsida</taxon>
        <taxon>eudicotyledons</taxon>
        <taxon>Gunneridae</taxon>
        <taxon>Pentapetalae</taxon>
        <taxon>rosids</taxon>
        <taxon>malvids</taxon>
        <taxon>Malvales</taxon>
        <taxon>Malvaceae</taxon>
        <taxon>Grewioideae</taxon>
        <taxon>Apeibeae</taxon>
        <taxon>Corchorus</taxon>
    </lineage>
</organism>
<accession>A0A1R3HZM6</accession>
<dbReference type="EMBL" id="AWUE01019154">
    <property type="protein sequence ID" value="OMO75795.1"/>
    <property type="molecule type" value="Genomic_DNA"/>
</dbReference>
<evidence type="ECO:0000313" key="2">
    <source>
        <dbReference type="Proteomes" id="UP000187203"/>
    </source>
</evidence>
<name>A0A1R3HZM6_9ROSI</name>
<protein>
    <submittedName>
        <fullName evidence="1">Uncharacterized protein</fullName>
    </submittedName>
</protein>
<sequence>MGIVSVTNRKIRIAVLALISEHRQLESFCRRDGRKATLGVAEWINRESNGRSLKWRVLSRLRRRVKTVGIQGDGLSGPIEAGPTVQTRQNITEPIITEIEDGQGFEQAGVPELVIPDTDYVETGVELVQGMVDAQAILAISEEGSEEGSRELIVENQLVKLRGGVVMLREADLHHYSWNLLRQKGQYWRLAFHAYQSPMSLEEEKANQLPEEEEEGDKNY</sequence>
<evidence type="ECO:0000313" key="1">
    <source>
        <dbReference type="EMBL" id="OMO75795.1"/>
    </source>
</evidence>
<dbReference type="Proteomes" id="UP000187203">
    <property type="component" value="Unassembled WGS sequence"/>
</dbReference>
<reference evidence="2" key="1">
    <citation type="submission" date="2013-09" db="EMBL/GenBank/DDBJ databases">
        <title>Corchorus olitorius genome sequencing.</title>
        <authorList>
            <person name="Alam M."/>
            <person name="Haque M.S."/>
            <person name="Islam M.S."/>
            <person name="Emdad E.M."/>
            <person name="Islam M.M."/>
            <person name="Ahmed B."/>
            <person name="Halim A."/>
            <person name="Hossen Q.M.M."/>
            <person name="Hossain M.Z."/>
            <person name="Ahmed R."/>
            <person name="Khan M.M."/>
            <person name="Islam R."/>
            <person name="Rashid M.M."/>
            <person name="Khan S.A."/>
            <person name="Rahman M.S."/>
            <person name="Alam M."/>
            <person name="Yahiya A.S."/>
            <person name="Khan M.S."/>
            <person name="Azam M.S."/>
            <person name="Haque T."/>
            <person name="Lashkar M.Z.H."/>
            <person name="Akhand A.I."/>
            <person name="Morshed G."/>
            <person name="Roy S."/>
            <person name="Uddin K.S."/>
            <person name="Rabeya T."/>
            <person name="Hossain A.S."/>
            <person name="Chowdhury A."/>
            <person name="Snigdha A.R."/>
            <person name="Mortoza M.S."/>
            <person name="Matin S.A."/>
            <person name="Hoque S.M.E."/>
            <person name="Islam M.K."/>
            <person name="Roy D.K."/>
            <person name="Haider R."/>
            <person name="Moosa M.M."/>
            <person name="Elias S.M."/>
            <person name="Hasan A.M."/>
            <person name="Jahan S."/>
            <person name="Shafiuddin M."/>
            <person name="Mahmood N."/>
            <person name="Shommy N.S."/>
        </authorList>
    </citation>
    <scope>NUCLEOTIDE SEQUENCE [LARGE SCALE GENOMIC DNA]</scope>
    <source>
        <strain evidence="2">cv. O-4</strain>
    </source>
</reference>
<keyword evidence="2" id="KW-1185">Reference proteome</keyword>